<evidence type="ECO:0000256" key="1">
    <source>
        <dbReference type="SAM" id="MobiDB-lite"/>
    </source>
</evidence>
<proteinExistence type="predicted"/>
<reference evidence="2 3" key="1">
    <citation type="submission" date="2015-01" db="EMBL/GenBank/DDBJ databases">
        <title>Evolution of Trichinella species and genotypes.</title>
        <authorList>
            <person name="Korhonen P.K."/>
            <person name="Edoardo P."/>
            <person name="Giuseppe L.R."/>
            <person name="Gasser R.B."/>
        </authorList>
    </citation>
    <scope>NUCLEOTIDE SEQUENCE [LARGE SCALE GENOMIC DNA]</scope>
    <source>
        <strain evidence="2">ISS37</strain>
    </source>
</reference>
<keyword evidence="3" id="KW-1185">Reference proteome</keyword>
<dbReference type="EMBL" id="JYDL01000071">
    <property type="protein sequence ID" value="KRX18555.1"/>
    <property type="molecule type" value="Genomic_DNA"/>
</dbReference>
<accession>A0A0V0RVV4</accession>
<evidence type="ECO:0000313" key="3">
    <source>
        <dbReference type="Proteomes" id="UP000054630"/>
    </source>
</evidence>
<comment type="caution">
    <text evidence="2">The sequence shown here is derived from an EMBL/GenBank/DDBJ whole genome shotgun (WGS) entry which is preliminary data.</text>
</comment>
<name>A0A0V0RVV4_9BILA</name>
<evidence type="ECO:0000313" key="2">
    <source>
        <dbReference type="EMBL" id="KRX18555.1"/>
    </source>
</evidence>
<dbReference type="AlphaFoldDB" id="A0A0V0RVV4"/>
<sequence>MTHGRDSAPTADTAALQRKKMQKRKIMEKTRTNIPSRRSEVEDLLRQRRNGCVCKHFRLNVAVGDELDDVPGSKKRV</sequence>
<organism evidence="2 3">
    <name type="scientific">Trichinella nelsoni</name>
    <dbReference type="NCBI Taxonomy" id="6336"/>
    <lineage>
        <taxon>Eukaryota</taxon>
        <taxon>Metazoa</taxon>
        <taxon>Ecdysozoa</taxon>
        <taxon>Nematoda</taxon>
        <taxon>Enoplea</taxon>
        <taxon>Dorylaimia</taxon>
        <taxon>Trichinellida</taxon>
        <taxon>Trichinellidae</taxon>
        <taxon>Trichinella</taxon>
    </lineage>
</organism>
<dbReference type="Proteomes" id="UP000054630">
    <property type="component" value="Unassembled WGS sequence"/>
</dbReference>
<feature type="region of interest" description="Disordered" evidence="1">
    <location>
        <begin position="1"/>
        <end position="25"/>
    </location>
</feature>
<protein>
    <submittedName>
        <fullName evidence="2">Uncharacterized protein</fullName>
    </submittedName>
</protein>
<gene>
    <name evidence="2" type="ORF">T07_9869</name>
</gene>